<evidence type="ECO:0000259" key="1">
    <source>
        <dbReference type="Pfam" id="PF00535"/>
    </source>
</evidence>
<proteinExistence type="predicted"/>
<dbReference type="InterPro" id="IPR050834">
    <property type="entry name" value="Glycosyltransf_2"/>
</dbReference>
<accession>A0A370DNB8</accession>
<name>A0A370DNB8_9GAMM</name>
<dbReference type="PANTHER" id="PTHR43685">
    <property type="entry name" value="GLYCOSYLTRANSFERASE"/>
    <property type="match status" value="1"/>
</dbReference>
<dbReference type="EMBL" id="QFXE01000011">
    <property type="protein sequence ID" value="RDH85874.1"/>
    <property type="molecule type" value="Genomic_DNA"/>
</dbReference>
<protein>
    <recommendedName>
        <fullName evidence="1">Glycosyltransferase 2-like domain-containing protein</fullName>
    </recommendedName>
</protein>
<dbReference type="Proteomes" id="UP000254771">
    <property type="component" value="Unassembled WGS sequence"/>
</dbReference>
<gene>
    <name evidence="2" type="ORF">DIZ78_09835</name>
</gene>
<dbReference type="PANTHER" id="PTHR43685:SF11">
    <property type="entry name" value="GLYCOSYLTRANSFERASE TAGX-RELATED"/>
    <property type="match status" value="1"/>
</dbReference>
<reference evidence="2 3" key="1">
    <citation type="journal article" date="2018" name="ISME J.">
        <title>Endosymbiont genomes yield clues of tubeworm success.</title>
        <authorList>
            <person name="Li Y."/>
            <person name="Liles M.R."/>
            <person name="Halanych K.M."/>
        </authorList>
    </citation>
    <scope>NUCLEOTIDE SEQUENCE [LARGE SCALE GENOMIC DNA]</scope>
    <source>
        <strain evidence="2">A1462</strain>
    </source>
</reference>
<organism evidence="2 3">
    <name type="scientific">endosymbiont of Escarpia spicata</name>
    <dbReference type="NCBI Taxonomy" id="2200908"/>
    <lineage>
        <taxon>Bacteria</taxon>
        <taxon>Pseudomonadati</taxon>
        <taxon>Pseudomonadota</taxon>
        <taxon>Gammaproteobacteria</taxon>
        <taxon>sulfur-oxidizing symbionts</taxon>
    </lineage>
</organism>
<keyword evidence="3" id="KW-1185">Reference proteome</keyword>
<dbReference type="Gene3D" id="3.90.550.10">
    <property type="entry name" value="Spore Coat Polysaccharide Biosynthesis Protein SpsA, Chain A"/>
    <property type="match status" value="1"/>
</dbReference>
<comment type="caution">
    <text evidence="2">The sequence shown here is derived from an EMBL/GenBank/DDBJ whole genome shotgun (WGS) entry which is preliminary data.</text>
</comment>
<sequence length="420" mass="48393">MTNGLYCTILLKLGMFSKLERVCNSNQLCVIISKIHRGETDKITLDALEDVFDSLKSSLRMQILSKLTQAAPYKALGLIHRHDLDTLQAYFCRLYFEPETVTSQSIEKKLRSACNYPRSCFNLYNYFMHFDEARAFGMLDTYFIAVGLQQLAKVDCRKPLYIDNVCINTRKMSVKNGQKVSIVMTAYNESELIVPATRSLMEQTYKNIEIIFVDDASSDDTVKLFTELCRQESFTSYKVISIKQRSGPFVTRNIGIKHAAGEYITFHDADDWSHPERLQEQMKKNADKQVVASISQLVRIKPNGQFFAKNIYPIKRVSMVSLMIKRDVFCDLGYFYTDVIGADSEYFERIKIFYGMKRIGVVKKVLTFAAHRKNSQTTSADIGTPEFGINPKRVAHWEIFRERQSEMVEGKRSFFVPFES</sequence>
<evidence type="ECO:0000313" key="3">
    <source>
        <dbReference type="Proteomes" id="UP000254771"/>
    </source>
</evidence>
<dbReference type="CDD" id="cd00761">
    <property type="entry name" value="Glyco_tranf_GTA_type"/>
    <property type="match status" value="1"/>
</dbReference>
<dbReference type="InterPro" id="IPR029044">
    <property type="entry name" value="Nucleotide-diphossugar_trans"/>
</dbReference>
<feature type="domain" description="Glycosyltransferase 2-like" evidence="1">
    <location>
        <begin position="181"/>
        <end position="311"/>
    </location>
</feature>
<dbReference type="InterPro" id="IPR001173">
    <property type="entry name" value="Glyco_trans_2-like"/>
</dbReference>
<evidence type="ECO:0000313" key="2">
    <source>
        <dbReference type="EMBL" id="RDH85874.1"/>
    </source>
</evidence>
<dbReference type="SUPFAM" id="SSF53448">
    <property type="entry name" value="Nucleotide-diphospho-sugar transferases"/>
    <property type="match status" value="1"/>
</dbReference>
<dbReference type="AlphaFoldDB" id="A0A370DNB8"/>
<dbReference type="Pfam" id="PF00535">
    <property type="entry name" value="Glycos_transf_2"/>
    <property type="match status" value="1"/>
</dbReference>